<dbReference type="InterPro" id="IPR032675">
    <property type="entry name" value="LRR_dom_sf"/>
</dbReference>
<reference evidence="2 3" key="1">
    <citation type="submission" date="2014-04" db="EMBL/GenBank/DDBJ databases">
        <authorList>
            <consortium name="DOE Joint Genome Institute"/>
            <person name="Kuo A."/>
            <person name="Tarkka M."/>
            <person name="Buscot F."/>
            <person name="Kohler A."/>
            <person name="Nagy L.G."/>
            <person name="Floudas D."/>
            <person name="Copeland A."/>
            <person name="Barry K.W."/>
            <person name="Cichocki N."/>
            <person name="Veneault-Fourrey C."/>
            <person name="LaButti K."/>
            <person name="Lindquist E.A."/>
            <person name="Lipzen A."/>
            <person name="Lundell T."/>
            <person name="Morin E."/>
            <person name="Murat C."/>
            <person name="Sun H."/>
            <person name="Tunlid A."/>
            <person name="Henrissat B."/>
            <person name="Grigoriev I.V."/>
            <person name="Hibbett D.S."/>
            <person name="Martin F."/>
            <person name="Nordberg H.P."/>
            <person name="Cantor M.N."/>
            <person name="Hua S.X."/>
        </authorList>
    </citation>
    <scope>NUCLEOTIDE SEQUENCE [LARGE SCALE GENOMIC DNA]</scope>
    <source>
        <strain evidence="2 3">F 1598</strain>
    </source>
</reference>
<keyword evidence="3" id="KW-1185">Reference proteome</keyword>
<dbReference type="SUPFAM" id="SSF52047">
    <property type="entry name" value="RNI-like"/>
    <property type="match status" value="1"/>
</dbReference>
<dbReference type="STRING" id="765440.A0A0C3BKH7"/>
<evidence type="ECO:0000313" key="3">
    <source>
        <dbReference type="Proteomes" id="UP000054166"/>
    </source>
</evidence>
<evidence type="ECO:0008006" key="4">
    <source>
        <dbReference type="Google" id="ProtNLM"/>
    </source>
</evidence>
<dbReference type="EMBL" id="KN832980">
    <property type="protein sequence ID" value="KIM86908.1"/>
    <property type="molecule type" value="Genomic_DNA"/>
</dbReference>
<protein>
    <recommendedName>
        <fullName evidence="4">F-box domain-containing protein</fullName>
    </recommendedName>
</protein>
<accession>A0A0C3BKH7</accession>
<organism evidence="2 3">
    <name type="scientific">Piloderma croceum (strain F 1598)</name>
    <dbReference type="NCBI Taxonomy" id="765440"/>
    <lineage>
        <taxon>Eukaryota</taxon>
        <taxon>Fungi</taxon>
        <taxon>Dikarya</taxon>
        <taxon>Basidiomycota</taxon>
        <taxon>Agaricomycotina</taxon>
        <taxon>Agaricomycetes</taxon>
        <taxon>Agaricomycetidae</taxon>
        <taxon>Atheliales</taxon>
        <taxon>Atheliaceae</taxon>
        <taxon>Piloderma</taxon>
    </lineage>
</organism>
<gene>
    <name evidence="2" type="ORF">PILCRDRAFT_815357</name>
</gene>
<evidence type="ECO:0000256" key="1">
    <source>
        <dbReference type="SAM" id="MobiDB-lite"/>
    </source>
</evidence>
<proteinExistence type="predicted"/>
<sequence length="506" mass="57159">MITLPAELWNAIFDIAADEDIIFDHGLPTVMAESTWFNSADQWQLRAPQESLHLVQRRSYATKKAIISTCRTWRQLGSEFLVRCLFFDDPKKLQSLCSVLDRNSSLGWWTRRIHINRFYEGPHDAMDALVSIIRMCPNLEIFVVNWPISSGFGPVADALCTYCAKSLRTVHWHIPSETIPKVIWSLDSLQSLRSVHIEIESPTTETLYLGSAADLHLTLRNLEQLSLRGHFQDFLEQITGWSLPLLRSLSLDFMGTSDLPDIMEFLAQHGSGLMFLDLNCVCALNTAAVLDLCPSLTSLTFNADWYLSTQGDDSSSDTVTFVNRPHQNITEIGCHGLLESFGVGFGMSQIRTHIIQRTNEKNMAALTKVNFPNLKKVRVLSRPLLRALEKTDGPTAGSLQRWDKWWNMFYKMGVRLEDCTGALLGTLPQVDMDDDSDEEESESDDGDDDDDDEEEISEGPPRLAKGTINELRVLLDECRKMSSEREELSFPQLSFQSSHAVMDDAS</sequence>
<dbReference type="InParanoid" id="A0A0C3BKH7"/>
<dbReference type="AlphaFoldDB" id="A0A0C3BKH7"/>
<feature type="region of interest" description="Disordered" evidence="1">
    <location>
        <begin position="426"/>
        <end position="467"/>
    </location>
</feature>
<feature type="region of interest" description="Disordered" evidence="1">
    <location>
        <begin position="486"/>
        <end position="506"/>
    </location>
</feature>
<reference evidence="3" key="2">
    <citation type="submission" date="2015-01" db="EMBL/GenBank/DDBJ databases">
        <title>Evolutionary Origins and Diversification of the Mycorrhizal Mutualists.</title>
        <authorList>
            <consortium name="DOE Joint Genome Institute"/>
            <consortium name="Mycorrhizal Genomics Consortium"/>
            <person name="Kohler A."/>
            <person name="Kuo A."/>
            <person name="Nagy L.G."/>
            <person name="Floudas D."/>
            <person name="Copeland A."/>
            <person name="Barry K.W."/>
            <person name="Cichocki N."/>
            <person name="Veneault-Fourrey C."/>
            <person name="LaButti K."/>
            <person name="Lindquist E.A."/>
            <person name="Lipzen A."/>
            <person name="Lundell T."/>
            <person name="Morin E."/>
            <person name="Murat C."/>
            <person name="Riley R."/>
            <person name="Ohm R."/>
            <person name="Sun H."/>
            <person name="Tunlid A."/>
            <person name="Henrissat B."/>
            <person name="Grigoriev I.V."/>
            <person name="Hibbett D.S."/>
            <person name="Martin F."/>
        </authorList>
    </citation>
    <scope>NUCLEOTIDE SEQUENCE [LARGE SCALE GENOMIC DNA]</scope>
    <source>
        <strain evidence="3">F 1598</strain>
    </source>
</reference>
<dbReference type="OrthoDB" id="5345779at2759"/>
<dbReference type="Proteomes" id="UP000054166">
    <property type="component" value="Unassembled WGS sequence"/>
</dbReference>
<evidence type="ECO:0000313" key="2">
    <source>
        <dbReference type="EMBL" id="KIM86908.1"/>
    </source>
</evidence>
<dbReference type="HOGENOM" id="CLU_011577_1_0_1"/>
<name>A0A0C3BKH7_PILCF</name>
<dbReference type="Gene3D" id="3.80.10.10">
    <property type="entry name" value="Ribonuclease Inhibitor"/>
    <property type="match status" value="1"/>
</dbReference>
<feature type="compositionally biased region" description="Acidic residues" evidence="1">
    <location>
        <begin position="431"/>
        <end position="457"/>
    </location>
</feature>